<evidence type="ECO:0000259" key="1">
    <source>
        <dbReference type="PROSITE" id="PS51166"/>
    </source>
</evidence>
<dbReference type="EMBL" id="MPUH01000200">
    <property type="protein sequence ID" value="OMJ86620.1"/>
    <property type="molecule type" value="Genomic_DNA"/>
</dbReference>
<comment type="caution">
    <text evidence="2">The sequence shown here is derived from an EMBL/GenBank/DDBJ whole genome shotgun (WGS) entry which is preliminary data.</text>
</comment>
<dbReference type="PROSITE" id="PS51166">
    <property type="entry name" value="CBM20"/>
    <property type="match status" value="1"/>
</dbReference>
<gene>
    <name evidence="2" type="ORF">SteCoe_11835</name>
</gene>
<dbReference type="SUPFAM" id="SSF49452">
    <property type="entry name" value="Starch-binding domain-like"/>
    <property type="match status" value="1"/>
</dbReference>
<dbReference type="CDD" id="cd05467">
    <property type="entry name" value="CBM20"/>
    <property type="match status" value="1"/>
</dbReference>
<dbReference type="GO" id="GO:2001070">
    <property type="term" value="F:starch binding"/>
    <property type="evidence" value="ECO:0007669"/>
    <property type="project" value="InterPro"/>
</dbReference>
<protein>
    <recommendedName>
        <fullName evidence="1">CBM20 domain-containing protein</fullName>
    </recommendedName>
</protein>
<dbReference type="Pfam" id="PF00686">
    <property type="entry name" value="CBM_20"/>
    <property type="match status" value="1"/>
</dbReference>
<accession>A0A1R2CCC8</accession>
<feature type="domain" description="CBM20" evidence="1">
    <location>
        <begin position="77"/>
        <end position="185"/>
    </location>
</feature>
<dbReference type="OrthoDB" id="283460at2759"/>
<evidence type="ECO:0000313" key="2">
    <source>
        <dbReference type="EMBL" id="OMJ86620.1"/>
    </source>
</evidence>
<dbReference type="PANTHER" id="PTHR32518">
    <property type="match status" value="1"/>
</dbReference>
<dbReference type="InterPro" id="IPR002044">
    <property type="entry name" value="CBM20"/>
</dbReference>
<dbReference type="Proteomes" id="UP000187209">
    <property type="component" value="Unassembled WGS sequence"/>
</dbReference>
<dbReference type="AlphaFoldDB" id="A0A1R2CCC8"/>
<dbReference type="SMART" id="SM01065">
    <property type="entry name" value="CBM_2"/>
    <property type="match status" value="1"/>
</dbReference>
<proteinExistence type="predicted"/>
<dbReference type="InterPro" id="IPR013783">
    <property type="entry name" value="Ig-like_fold"/>
</dbReference>
<dbReference type="PANTHER" id="PTHR32518:SF3">
    <property type="entry name" value="4-ALPHA-GLUCANOTRANSFERASE"/>
    <property type="match status" value="1"/>
</dbReference>
<keyword evidence="3" id="KW-1185">Reference proteome</keyword>
<organism evidence="2 3">
    <name type="scientific">Stentor coeruleus</name>
    <dbReference type="NCBI Taxonomy" id="5963"/>
    <lineage>
        <taxon>Eukaryota</taxon>
        <taxon>Sar</taxon>
        <taxon>Alveolata</taxon>
        <taxon>Ciliophora</taxon>
        <taxon>Postciliodesmatophora</taxon>
        <taxon>Heterotrichea</taxon>
        <taxon>Heterotrichida</taxon>
        <taxon>Stentoridae</taxon>
        <taxon>Stentor</taxon>
    </lineage>
</organism>
<dbReference type="InterPro" id="IPR013784">
    <property type="entry name" value="Carb-bd-like_fold"/>
</dbReference>
<reference evidence="2 3" key="1">
    <citation type="submission" date="2016-11" db="EMBL/GenBank/DDBJ databases">
        <title>The macronuclear genome of Stentor coeruleus: a giant cell with tiny introns.</title>
        <authorList>
            <person name="Slabodnick M."/>
            <person name="Ruby J.G."/>
            <person name="Reiff S.B."/>
            <person name="Swart E.C."/>
            <person name="Gosai S."/>
            <person name="Prabakaran S."/>
            <person name="Witkowska E."/>
            <person name="Larue G.E."/>
            <person name="Fisher S."/>
            <person name="Freeman R.M."/>
            <person name="Gunawardena J."/>
            <person name="Chu W."/>
            <person name="Stover N.A."/>
            <person name="Gregory B.D."/>
            <person name="Nowacki M."/>
            <person name="Derisi J."/>
            <person name="Roy S.W."/>
            <person name="Marshall W.F."/>
            <person name="Sood P."/>
        </authorList>
    </citation>
    <scope>NUCLEOTIDE SEQUENCE [LARGE SCALE GENOMIC DNA]</scope>
    <source>
        <strain evidence="2">WM001</strain>
    </source>
</reference>
<dbReference type="Gene3D" id="2.60.40.10">
    <property type="entry name" value="Immunoglobulins"/>
    <property type="match status" value="1"/>
</dbReference>
<name>A0A1R2CCC8_9CILI</name>
<sequence length="186" mass="21751">MNGKRSNGHRKSEDEIKINTFNSFNHRSSVEVLSKRSEAERTQKSQRNSMFDISELRNRPDILKRLLDAAIQIEKEKTTGYTYEFNFNIAYHTQYGERVVITGEPDFLGNWNPLRGLELEWSPGNIWKVNILIAEGVIKDFEYKYVCVKSTCLIWEAGTNRTFKMDDGVKQNSHIIFKKEDCWQSC</sequence>
<evidence type="ECO:0000313" key="3">
    <source>
        <dbReference type="Proteomes" id="UP000187209"/>
    </source>
</evidence>